<keyword evidence="4 9" id="KW-0812">Transmembrane</keyword>
<feature type="transmembrane region" description="Helical" evidence="9">
    <location>
        <begin position="234"/>
        <end position="259"/>
    </location>
</feature>
<feature type="transmembrane region" description="Helical" evidence="9">
    <location>
        <begin position="21"/>
        <end position="39"/>
    </location>
</feature>
<evidence type="ECO:0000256" key="5">
    <source>
        <dbReference type="ARBA" id="ARBA00022927"/>
    </source>
</evidence>
<dbReference type="NCBIfam" id="TIGR00966">
    <property type="entry name" value="transloc_SecF"/>
    <property type="match status" value="1"/>
</dbReference>
<reference evidence="12 13" key="1">
    <citation type="submission" date="2020-08" db="EMBL/GenBank/DDBJ databases">
        <title>Genomic Encyclopedia of Type Strains, Phase IV (KMG-IV): sequencing the most valuable type-strain genomes for metagenomic binning, comparative biology and taxonomic classification.</title>
        <authorList>
            <person name="Goeker M."/>
        </authorList>
    </citation>
    <scope>NUCLEOTIDE SEQUENCE [LARGE SCALE GENOMIC DNA]</scope>
    <source>
        <strain evidence="12 13">DSM 25079</strain>
    </source>
</reference>
<evidence type="ECO:0000256" key="6">
    <source>
        <dbReference type="ARBA" id="ARBA00022989"/>
    </source>
</evidence>
<dbReference type="Pfam" id="PF07549">
    <property type="entry name" value="Sec_GG"/>
    <property type="match status" value="1"/>
</dbReference>
<feature type="transmembrane region" description="Helical" evidence="9">
    <location>
        <begin position="265"/>
        <end position="294"/>
    </location>
</feature>
<dbReference type="PANTHER" id="PTHR30081:SF8">
    <property type="entry name" value="PROTEIN TRANSLOCASE SUBUNIT SECF"/>
    <property type="match status" value="1"/>
</dbReference>
<feature type="region of interest" description="Disordered" evidence="10">
    <location>
        <begin position="305"/>
        <end position="330"/>
    </location>
</feature>
<organism evidence="12 13">
    <name type="scientific">Sphingobium boeckii</name>
    <dbReference type="NCBI Taxonomy" id="1082345"/>
    <lineage>
        <taxon>Bacteria</taxon>
        <taxon>Pseudomonadati</taxon>
        <taxon>Pseudomonadota</taxon>
        <taxon>Alphaproteobacteria</taxon>
        <taxon>Sphingomonadales</taxon>
        <taxon>Sphingomonadaceae</taxon>
        <taxon>Sphingobium</taxon>
    </lineage>
</organism>
<dbReference type="AlphaFoldDB" id="A0A7W9AID2"/>
<keyword evidence="6 9" id="KW-1133">Transmembrane helix</keyword>
<keyword evidence="5 9" id="KW-0653">Protein transport</keyword>
<evidence type="ECO:0000256" key="7">
    <source>
        <dbReference type="ARBA" id="ARBA00023010"/>
    </source>
</evidence>
<protein>
    <recommendedName>
        <fullName evidence="9">Protein-export membrane protein SecF</fullName>
    </recommendedName>
</protein>
<feature type="compositionally biased region" description="Basic and acidic residues" evidence="10">
    <location>
        <begin position="305"/>
        <end position="318"/>
    </location>
</feature>
<dbReference type="Gene3D" id="1.20.1640.10">
    <property type="entry name" value="Multidrug efflux transporter AcrB transmembrane domain"/>
    <property type="match status" value="1"/>
</dbReference>
<accession>A0A7W9AID2</accession>
<dbReference type="InterPro" id="IPR005665">
    <property type="entry name" value="SecF_bac"/>
</dbReference>
<proteinExistence type="inferred from homology"/>
<evidence type="ECO:0000256" key="10">
    <source>
        <dbReference type="SAM" id="MobiDB-lite"/>
    </source>
</evidence>
<dbReference type="HAMAP" id="MF_01464_B">
    <property type="entry name" value="SecF_B"/>
    <property type="match status" value="1"/>
</dbReference>
<dbReference type="EMBL" id="JACIJC010000003">
    <property type="protein sequence ID" value="MBB5686204.1"/>
    <property type="molecule type" value="Genomic_DNA"/>
</dbReference>
<keyword evidence="8 9" id="KW-0472">Membrane</keyword>
<evidence type="ECO:0000259" key="11">
    <source>
        <dbReference type="Pfam" id="PF02355"/>
    </source>
</evidence>
<dbReference type="GO" id="GO:0015450">
    <property type="term" value="F:protein-transporting ATPase activity"/>
    <property type="evidence" value="ECO:0007669"/>
    <property type="project" value="InterPro"/>
</dbReference>
<comment type="similarity">
    <text evidence="9">Belongs to the SecD/SecF family. SecF subfamily.</text>
</comment>
<evidence type="ECO:0000256" key="2">
    <source>
        <dbReference type="ARBA" id="ARBA00022448"/>
    </source>
</evidence>
<dbReference type="PRINTS" id="PR01755">
    <property type="entry name" value="SECFTRNLCASE"/>
</dbReference>
<evidence type="ECO:0000313" key="13">
    <source>
        <dbReference type="Proteomes" id="UP000549617"/>
    </source>
</evidence>
<dbReference type="Proteomes" id="UP000549617">
    <property type="component" value="Unassembled WGS sequence"/>
</dbReference>
<feature type="transmembrane region" description="Helical" evidence="9">
    <location>
        <begin position="164"/>
        <end position="186"/>
    </location>
</feature>
<evidence type="ECO:0000256" key="3">
    <source>
        <dbReference type="ARBA" id="ARBA00022475"/>
    </source>
</evidence>
<feature type="transmembrane region" description="Helical" evidence="9">
    <location>
        <begin position="192"/>
        <end position="213"/>
    </location>
</feature>
<dbReference type="InterPro" id="IPR022813">
    <property type="entry name" value="SecD/SecF_arch_bac"/>
</dbReference>
<dbReference type="InterPro" id="IPR055344">
    <property type="entry name" value="SecD_SecF_C_bact"/>
</dbReference>
<dbReference type="GO" id="GO:0005886">
    <property type="term" value="C:plasma membrane"/>
    <property type="evidence" value="ECO:0007669"/>
    <property type="project" value="UniProtKB-SubCell"/>
</dbReference>
<keyword evidence="7 9" id="KW-0811">Translocation</keyword>
<comment type="subunit">
    <text evidence="9">Forms a complex with SecD. Part of the essential Sec protein translocation apparatus which comprises SecA, SecYEG and auxiliary proteins SecDF-YajC and YidC.</text>
</comment>
<name>A0A7W9AID2_9SPHN</name>
<dbReference type="InterPro" id="IPR048634">
    <property type="entry name" value="SecD_SecF_C"/>
</dbReference>
<evidence type="ECO:0000256" key="9">
    <source>
        <dbReference type="HAMAP-Rule" id="MF_01464"/>
    </source>
</evidence>
<dbReference type="SUPFAM" id="SSF82866">
    <property type="entry name" value="Multidrug efflux transporter AcrB transmembrane domain"/>
    <property type="match status" value="1"/>
</dbReference>
<keyword evidence="13" id="KW-1185">Reference proteome</keyword>
<dbReference type="PANTHER" id="PTHR30081">
    <property type="entry name" value="PROTEIN-EXPORT MEMBRANE PROTEIN SEC"/>
    <property type="match status" value="1"/>
</dbReference>
<comment type="subcellular location">
    <subcellularLocation>
        <location evidence="1 9">Cell membrane</location>
        <topology evidence="1 9">Multi-pass membrane protein</topology>
    </subcellularLocation>
</comment>
<dbReference type="GO" id="GO:0006605">
    <property type="term" value="P:protein targeting"/>
    <property type="evidence" value="ECO:0007669"/>
    <property type="project" value="UniProtKB-UniRule"/>
</dbReference>
<dbReference type="GO" id="GO:0043952">
    <property type="term" value="P:protein transport by the Sec complex"/>
    <property type="evidence" value="ECO:0007669"/>
    <property type="project" value="UniProtKB-UniRule"/>
</dbReference>
<dbReference type="RefSeq" id="WP_184018319.1">
    <property type="nucleotide sequence ID" value="NZ_JACIJC010000003.1"/>
</dbReference>
<evidence type="ECO:0000256" key="1">
    <source>
        <dbReference type="ARBA" id="ARBA00004651"/>
    </source>
</evidence>
<evidence type="ECO:0000256" key="4">
    <source>
        <dbReference type="ARBA" id="ARBA00022692"/>
    </source>
</evidence>
<keyword evidence="3 9" id="KW-1003">Cell membrane</keyword>
<feature type="domain" description="Protein export membrane protein SecD/SecF C-terminal" evidence="11">
    <location>
        <begin position="114"/>
        <end position="295"/>
    </location>
</feature>
<evidence type="ECO:0000256" key="8">
    <source>
        <dbReference type="ARBA" id="ARBA00023136"/>
    </source>
</evidence>
<comment type="function">
    <text evidence="9">Part of the Sec protein translocase complex. Interacts with the SecYEG preprotein conducting channel. SecDF uses the proton motive force (PMF) to complete protein translocation after the ATP-dependent function of SecA.</text>
</comment>
<dbReference type="InterPro" id="IPR022646">
    <property type="entry name" value="SecD/SecF_CS"/>
</dbReference>
<gene>
    <name evidence="9" type="primary">secF</name>
    <name evidence="12" type="ORF">FHS49_002220</name>
</gene>
<dbReference type="NCBIfam" id="TIGR00916">
    <property type="entry name" value="2A0604s01"/>
    <property type="match status" value="1"/>
</dbReference>
<comment type="caution">
    <text evidence="12">The sequence shown here is derived from an EMBL/GenBank/DDBJ whole genome shotgun (WGS) entry which is preliminary data.</text>
</comment>
<dbReference type="InterPro" id="IPR022645">
    <property type="entry name" value="SecD/SecF_bac"/>
</dbReference>
<evidence type="ECO:0000313" key="12">
    <source>
        <dbReference type="EMBL" id="MBB5686204.1"/>
    </source>
</evidence>
<dbReference type="GO" id="GO:0065002">
    <property type="term" value="P:intracellular protein transmembrane transport"/>
    <property type="evidence" value="ECO:0007669"/>
    <property type="project" value="UniProtKB-UniRule"/>
</dbReference>
<sequence>MRPLKLVPDNTNIPFLKYRNVAMSFSILLIVASLALVAIRGFNLGIDFVGGQMVRVTFAQPVGIEDLRAKIDTLGQGEATIQQFSPNEVSIRTQLPDGGEAAANEAASGIRSVVQKAYPGAKFGEVESVSGQVSKELFSSGAWALGLAMLGIALYIWFRFEWQFGIGALFALFHDVALTLGFFALTQLEFDLNVVAAVLTIIGYSLNDTIVVYDRIRENLRKYRKMDIYSLLDLSINETLSRTVVTSLSLIIALTVLLVLGPDVIFGFTAAMLLGIGIGTFSSVYVSAAILLWLKLGPDSFVPAGDDKGGNKGGERTAPRAADPNQGAVP</sequence>
<feature type="transmembrane region" description="Helical" evidence="9">
    <location>
        <begin position="137"/>
        <end position="157"/>
    </location>
</feature>
<dbReference type="Pfam" id="PF02355">
    <property type="entry name" value="SecD_SecF_C"/>
    <property type="match status" value="1"/>
</dbReference>
<keyword evidence="2 9" id="KW-0813">Transport</keyword>